<accession>A0A6C0LKA6</accession>
<feature type="compositionally biased region" description="Basic residues" evidence="1">
    <location>
        <begin position="393"/>
        <end position="452"/>
    </location>
</feature>
<dbReference type="EMBL" id="MN740507">
    <property type="protein sequence ID" value="QHU30425.1"/>
    <property type="molecule type" value="Genomic_DNA"/>
</dbReference>
<dbReference type="AlphaFoldDB" id="A0A6C0LKA6"/>
<feature type="region of interest" description="Disordered" evidence="1">
    <location>
        <begin position="382"/>
        <end position="452"/>
    </location>
</feature>
<protein>
    <submittedName>
        <fullName evidence="2">Uncharacterized protein</fullName>
    </submittedName>
</protein>
<evidence type="ECO:0000313" key="2">
    <source>
        <dbReference type="EMBL" id="QHU30425.1"/>
    </source>
</evidence>
<name>A0A6C0LKA6_9ZZZZ</name>
<evidence type="ECO:0000256" key="1">
    <source>
        <dbReference type="SAM" id="MobiDB-lite"/>
    </source>
</evidence>
<proteinExistence type="predicted"/>
<sequence>MSSFEKDNVMFLVGRMNPPTPGHIKGLCVPFLKVVREKCLEILKLPQDDQTQLFILTKKASVAPRFFLTNSTNEKRISYLSGSKAELYDNVNQIVKDKPSTQEMSQGIFYVKDKQLENPLDTEQKKKYVVDMLGNELLLPENDDIMVPKSVLNNWIVCQTIGYESWCASYGPASAIKCALMLSKPKKYDKVFFFMGVDEDPKEMQRRSKFCQNSDVENDEGAKVNCVMLDRINTATIEEDDDDSSAIKATEAIADGSMSASKIRLLCANEDIETVQALYKDLLTPQQVLGLINNVRIGLRMSPIKDIAQIEPIPAVQRTSGRFMGSMPGPALVDDTYKANRSGWRGFRSIPGINAVGETGISNVRNAERSAKYRDLATIVEGSPEEEKEGGRKTTRKRNIRIKNKTRVRRRKPKTTRKRKPKTTRKRKPKTTRKRKPSRKNKNTRRRRKSKR</sequence>
<organism evidence="2">
    <name type="scientific">viral metagenome</name>
    <dbReference type="NCBI Taxonomy" id="1070528"/>
    <lineage>
        <taxon>unclassified sequences</taxon>
        <taxon>metagenomes</taxon>
        <taxon>organismal metagenomes</taxon>
    </lineage>
</organism>
<reference evidence="2" key="1">
    <citation type="journal article" date="2020" name="Nature">
        <title>Giant virus diversity and host interactions through global metagenomics.</title>
        <authorList>
            <person name="Schulz F."/>
            <person name="Roux S."/>
            <person name="Paez-Espino D."/>
            <person name="Jungbluth S."/>
            <person name="Walsh D.A."/>
            <person name="Denef V.J."/>
            <person name="McMahon K.D."/>
            <person name="Konstantinidis K.T."/>
            <person name="Eloe-Fadrosh E.A."/>
            <person name="Kyrpides N.C."/>
            <person name="Woyke T."/>
        </authorList>
    </citation>
    <scope>NUCLEOTIDE SEQUENCE</scope>
    <source>
        <strain evidence="2">GVMAG-M-3300027833-11</strain>
    </source>
</reference>